<feature type="binding site" evidence="8">
    <location>
        <position position="165"/>
    </location>
    <ligand>
        <name>Zn(2+)</name>
        <dbReference type="ChEBI" id="CHEBI:29105"/>
        <label>1</label>
    </ligand>
</feature>
<comment type="function">
    <text evidence="8">Participates actively in the response to hyperosmotic and heat shock by preventing the aggregation of stress-denatured proteins and by disaggregating proteins, also in an autonomous, DnaK-independent fashion. Unfolded proteins bind initially to DnaJ; upon interaction with the DnaJ-bound protein, DnaK hydrolyzes its bound ATP, resulting in the formation of a stable complex. GrpE releases ADP from DnaK; ATP binding to DnaK triggers the release of the substrate protein, thus completing the reaction cycle. Several rounds of ATP-dependent interactions between DnaJ, DnaK and GrpE are required for fully efficient folding. Also involved, together with DnaK and GrpE, in the DNA replication of plasmids through activation of initiation proteins.</text>
</comment>
<comment type="similarity">
    <text evidence="8">Belongs to the DnaJ family.</text>
</comment>
<dbReference type="PRINTS" id="PR00625">
    <property type="entry name" value="JDOMAIN"/>
</dbReference>
<keyword evidence="14" id="KW-1185">Reference proteome</keyword>
<dbReference type="Proteomes" id="UP000580043">
    <property type="component" value="Unassembled WGS sequence"/>
</dbReference>
<dbReference type="GO" id="GO:0009408">
    <property type="term" value="P:response to heat"/>
    <property type="evidence" value="ECO:0007669"/>
    <property type="project" value="InterPro"/>
</dbReference>
<dbReference type="GO" id="GO:0051082">
    <property type="term" value="F:unfolded protein binding"/>
    <property type="evidence" value="ECO:0007669"/>
    <property type="project" value="UniProtKB-UniRule"/>
</dbReference>
<keyword evidence="4 8" id="KW-0863">Zinc-finger</keyword>
<dbReference type="Gene3D" id="2.60.260.20">
    <property type="entry name" value="Urease metallochaperone UreE, N-terminal domain"/>
    <property type="match status" value="2"/>
</dbReference>
<comment type="caution">
    <text evidence="13">The sequence shown here is derived from an EMBL/GenBank/DDBJ whole genome shotgun (WGS) entry which is preliminary data.</text>
</comment>
<evidence type="ECO:0000256" key="2">
    <source>
        <dbReference type="ARBA" id="ARBA00022723"/>
    </source>
</evidence>
<dbReference type="Pfam" id="PF00684">
    <property type="entry name" value="DnaJ_CXXCXGXG"/>
    <property type="match status" value="1"/>
</dbReference>
<dbReference type="GO" id="GO:0008270">
    <property type="term" value="F:zinc ion binding"/>
    <property type="evidence" value="ECO:0007669"/>
    <property type="project" value="UniProtKB-UniRule"/>
</dbReference>
<keyword evidence="7 8" id="KW-0143">Chaperone</keyword>
<dbReference type="CDD" id="cd10747">
    <property type="entry name" value="DnaJ_C"/>
    <property type="match status" value="1"/>
</dbReference>
<dbReference type="InterPro" id="IPR036410">
    <property type="entry name" value="HSP_DnaJ_Cys-rich_dom_sf"/>
</dbReference>
<gene>
    <name evidence="8" type="primary">dnaJ</name>
    <name evidence="13" type="ORF">HHL15_02490</name>
</gene>
<dbReference type="AlphaFoldDB" id="A0A848FXD1"/>
<dbReference type="GO" id="GO:0006260">
    <property type="term" value="P:DNA replication"/>
    <property type="evidence" value="ECO:0007669"/>
    <property type="project" value="UniProtKB-KW"/>
</dbReference>
<evidence type="ECO:0000256" key="10">
    <source>
        <dbReference type="SAM" id="MobiDB-lite"/>
    </source>
</evidence>
<evidence type="ECO:0000313" key="14">
    <source>
        <dbReference type="Proteomes" id="UP000580043"/>
    </source>
</evidence>
<dbReference type="SUPFAM" id="SSF57938">
    <property type="entry name" value="DnaJ/Hsp40 cysteine-rich domain"/>
    <property type="match status" value="1"/>
</dbReference>
<dbReference type="CDD" id="cd06257">
    <property type="entry name" value="DnaJ"/>
    <property type="match status" value="1"/>
</dbReference>
<feature type="binding site" evidence="8">
    <location>
        <position position="113"/>
    </location>
    <ligand>
        <name>Zn(2+)</name>
        <dbReference type="ChEBI" id="CHEBI:29105"/>
        <label>1</label>
    </ligand>
</feature>
<dbReference type="GO" id="GO:0031072">
    <property type="term" value="F:heat shock protein binding"/>
    <property type="evidence" value="ECO:0007669"/>
    <property type="project" value="InterPro"/>
</dbReference>
<feature type="domain" description="J" evidence="11">
    <location>
        <begin position="5"/>
        <end position="61"/>
    </location>
</feature>
<evidence type="ECO:0000259" key="12">
    <source>
        <dbReference type="PROSITE" id="PS51188"/>
    </source>
</evidence>
<evidence type="ECO:0000256" key="8">
    <source>
        <dbReference type="HAMAP-Rule" id="MF_01152"/>
    </source>
</evidence>
<dbReference type="GO" id="GO:0005737">
    <property type="term" value="C:cytoplasm"/>
    <property type="evidence" value="ECO:0007669"/>
    <property type="project" value="UniProtKB-SubCell"/>
</dbReference>
<evidence type="ECO:0000256" key="3">
    <source>
        <dbReference type="ARBA" id="ARBA00022737"/>
    </source>
</evidence>
<keyword evidence="5 8" id="KW-0862">Zinc</keyword>
<protein>
    <recommendedName>
        <fullName evidence="8">Chaperone protein DnaJ</fullName>
    </recommendedName>
</protein>
<dbReference type="Pfam" id="PF00226">
    <property type="entry name" value="DnaJ"/>
    <property type="match status" value="1"/>
</dbReference>
<keyword evidence="3 8" id="KW-0677">Repeat</keyword>
<evidence type="ECO:0000313" key="13">
    <source>
        <dbReference type="EMBL" id="NML24597.1"/>
    </source>
</evidence>
<proteinExistence type="inferred from homology"/>
<evidence type="ECO:0000259" key="11">
    <source>
        <dbReference type="PROSITE" id="PS50076"/>
    </source>
</evidence>
<feature type="repeat" description="CXXCXGXG motif" evidence="8">
    <location>
        <begin position="162"/>
        <end position="169"/>
    </location>
</feature>
<dbReference type="HAMAP" id="MF_01152">
    <property type="entry name" value="DnaJ"/>
    <property type="match status" value="1"/>
</dbReference>
<feature type="binding site" evidence="8">
    <location>
        <position position="162"/>
    </location>
    <ligand>
        <name>Zn(2+)</name>
        <dbReference type="ChEBI" id="CHEBI:29105"/>
        <label>1</label>
    </ligand>
</feature>
<dbReference type="Gene3D" id="1.10.287.110">
    <property type="entry name" value="DnaJ domain"/>
    <property type="match status" value="1"/>
</dbReference>
<dbReference type="GO" id="GO:0005524">
    <property type="term" value="F:ATP binding"/>
    <property type="evidence" value="ECO:0007669"/>
    <property type="project" value="InterPro"/>
</dbReference>
<dbReference type="PROSITE" id="PS51188">
    <property type="entry name" value="ZF_CR"/>
    <property type="match status" value="1"/>
</dbReference>
<feature type="binding site" evidence="8">
    <location>
        <position position="130"/>
    </location>
    <ligand>
        <name>Zn(2+)</name>
        <dbReference type="ChEBI" id="CHEBI:29105"/>
        <label>2</label>
    </ligand>
</feature>
<dbReference type="GO" id="GO:0042026">
    <property type="term" value="P:protein refolding"/>
    <property type="evidence" value="ECO:0007669"/>
    <property type="project" value="TreeGrafter"/>
</dbReference>
<dbReference type="RefSeq" id="WP_169144212.1">
    <property type="nucleotide sequence ID" value="NZ_JABBGA010000001.1"/>
</dbReference>
<feature type="repeat" description="CXXCXGXG motif" evidence="8">
    <location>
        <begin position="130"/>
        <end position="137"/>
    </location>
</feature>
<feature type="binding site" evidence="8">
    <location>
        <position position="116"/>
    </location>
    <ligand>
        <name>Zn(2+)</name>
        <dbReference type="ChEBI" id="CHEBI:29105"/>
        <label>1</label>
    </ligand>
</feature>
<dbReference type="Pfam" id="PF01556">
    <property type="entry name" value="DnaJ_C"/>
    <property type="match status" value="1"/>
</dbReference>
<evidence type="ECO:0000256" key="4">
    <source>
        <dbReference type="ARBA" id="ARBA00022771"/>
    </source>
</evidence>
<evidence type="ECO:0000256" key="7">
    <source>
        <dbReference type="ARBA" id="ARBA00023186"/>
    </source>
</evidence>
<dbReference type="PANTHER" id="PTHR43096:SF52">
    <property type="entry name" value="DNAJ HOMOLOG 1, MITOCHONDRIAL-RELATED"/>
    <property type="match status" value="1"/>
</dbReference>
<comment type="domain">
    <text evidence="8">The J domain is necessary and sufficient to stimulate DnaK ATPase activity. Zinc center 1 plays an important role in the autonomous, DnaK-independent chaperone activity of DnaJ. Zinc center 2 is essential for interaction with DnaK and for DnaJ activity.</text>
</comment>
<dbReference type="SUPFAM" id="SSF46565">
    <property type="entry name" value="Chaperone J-domain"/>
    <property type="match status" value="1"/>
</dbReference>
<dbReference type="Gene3D" id="6.20.20.10">
    <property type="match status" value="2"/>
</dbReference>
<feature type="binding site" evidence="8">
    <location>
        <position position="133"/>
    </location>
    <ligand>
        <name>Zn(2+)</name>
        <dbReference type="ChEBI" id="CHEBI:29105"/>
        <label>2</label>
    </ligand>
</feature>
<dbReference type="InterPro" id="IPR002939">
    <property type="entry name" value="DnaJ_C"/>
</dbReference>
<evidence type="ECO:0000256" key="5">
    <source>
        <dbReference type="ARBA" id="ARBA00022833"/>
    </source>
</evidence>
<feature type="repeat" description="CXXCXGXG motif" evidence="8">
    <location>
        <begin position="113"/>
        <end position="120"/>
    </location>
</feature>
<accession>A0A848FXD1</accession>
<feature type="zinc finger region" description="CR-type" evidence="9">
    <location>
        <begin position="100"/>
        <end position="174"/>
    </location>
</feature>
<name>A0A848FXD1_9RHOO</name>
<dbReference type="InterPro" id="IPR036869">
    <property type="entry name" value="J_dom_sf"/>
</dbReference>
<keyword evidence="1 8" id="KW-0235">DNA replication</keyword>
<comment type="subunit">
    <text evidence="8">Homodimer.</text>
</comment>
<sequence>MSRIDFHQILGVKPDASAAEIKRAFKRMAMRWHPDRNPDPGAHEQFRLAREAFERLTEAHYTEPDTPADDAPADEAPPPRPRGEDRHMELEVDLEEAALGGSAEVTVDGRVPCSPCEGSGHRSYGRTTMCGACHGSGRIRSPQGLEPCPTCNGRGYFTDTRCSECDGRGWHPAERQLSVTLPPAMLPGEELRITGQGGPAPDGGVPGDLYLALRARPHPLFRLEGHDLHLSMPVSVFRVLAGGEIRVPTLGTPIDVLLPESSTETRIVVPGAGFPGRQKRRTGDLVVHLQVQYPRFLTNEQKALLEMADQVMCQQLDDQSPTLARWRDQQRAGA</sequence>
<dbReference type="PANTHER" id="PTHR43096">
    <property type="entry name" value="DNAJ HOMOLOG 1, MITOCHONDRIAL-RELATED"/>
    <property type="match status" value="1"/>
</dbReference>
<evidence type="ECO:0000256" key="6">
    <source>
        <dbReference type="ARBA" id="ARBA00023016"/>
    </source>
</evidence>
<comment type="cofactor">
    <cofactor evidence="8">
        <name>Zn(2+)</name>
        <dbReference type="ChEBI" id="CHEBI:29105"/>
    </cofactor>
    <text evidence="8">Binds 2 Zn(2+) ions per monomer.</text>
</comment>
<reference evidence="13 14" key="1">
    <citation type="submission" date="2020-04" db="EMBL/GenBank/DDBJ databases">
        <title>Zoogloea sp. G-4-1-14 isolated from soil.</title>
        <authorList>
            <person name="Dahal R.H."/>
        </authorList>
    </citation>
    <scope>NUCLEOTIDE SEQUENCE [LARGE SCALE GENOMIC DNA]</scope>
    <source>
        <strain evidence="13 14">G-4-1-14</strain>
    </source>
</reference>
<evidence type="ECO:0000256" key="1">
    <source>
        <dbReference type="ARBA" id="ARBA00022705"/>
    </source>
</evidence>
<feature type="region of interest" description="Disordered" evidence="10">
    <location>
        <begin position="54"/>
        <end position="85"/>
    </location>
</feature>
<dbReference type="SMART" id="SM00271">
    <property type="entry name" value="DnaJ"/>
    <property type="match status" value="1"/>
</dbReference>
<feature type="binding site" evidence="8">
    <location>
        <position position="151"/>
    </location>
    <ligand>
        <name>Zn(2+)</name>
        <dbReference type="ChEBI" id="CHEBI:29105"/>
        <label>2</label>
    </ligand>
</feature>
<dbReference type="InterPro" id="IPR008971">
    <property type="entry name" value="HSP40/DnaJ_pept-bd"/>
</dbReference>
<dbReference type="PROSITE" id="PS50076">
    <property type="entry name" value="DNAJ_2"/>
    <property type="match status" value="1"/>
</dbReference>
<dbReference type="InterPro" id="IPR012724">
    <property type="entry name" value="DnaJ"/>
</dbReference>
<feature type="repeat" description="CXXCXGXG motif" evidence="8">
    <location>
        <begin position="148"/>
        <end position="155"/>
    </location>
</feature>
<dbReference type="EMBL" id="JABBGA010000001">
    <property type="protein sequence ID" value="NML24597.1"/>
    <property type="molecule type" value="Genomic_DNA"/>
</dbReference>
<feature type="binding site" evidence="8">
    <location>
        <position position="148"/>
    </location>
    <ligand>
        <name>Zn(2+)</name>
        <dbReference type="ChEBI" id="CHEBI:29105"/>
        <label>2</label>
    </ligand>
</feature>
<evidence type="ECO:0000256" key="9">
    <source>
        <dbReference type="PROSITE-ProRule" id="PRU00546"/>
    </source>
</evidence>
<dbReference type="SUPFAM" id="SSF49493">
    <property type="entry name" value="HSP40/DnaJ peptide-binding domain"/>
    <property type="match status" value="2"/>
</dbReference>
<feature type="domain" description="CR-type" evidence="12">
    <location>
        <begin position="100"/>
        <end position="174"/>
    </location>
</feature>
<keyword evidence="6 8" id="KW-0346">Stress response</keyword>
<organism evidence="13 14">
    <name type="scientific">Zoogloea dura</name>
    <dbReference type="NCBI Taxonomy" id="2728840"/>
    <lineage>
        <taxon>Bacteria</taxon>
        <taxon>Pseudomonadati</taxon>
        <taxon>Pseudomonadota</taxon>
        <taxon>Betaproteobacteria</taxon>
        <taxon>Rhodocyclales</taxon>
        <taxon>Zoogloeaceae</taxon>
        <taxon>Zoogloea</taxon>
    </lineage>
</organism>
<feature type="compositionally biased region" description="Basic and acidic residues" evidence="10">
    <location>
        <begin position="54"/>
        <end position="63"/>
    </location>
</feature>
<dbReference type="InterPro" id="IPR001305">
    <property type="entry name" value="HSP_DnaJ_Cys-rich_dom"/>
</dbReference>
<comment type="subcellular location">
    <subcellularLocation>
        <location evidence="8">Cytoplasm</location>
    </subcellularLocation>
</comment>
<keyword evidence="8" id="KW-0963">Cytoplasm</keyword>
<keyword evidence="2 8" id="KW-0479">Metal-binding</keyword>
<dbReference type="InterPro" id="IPR001623">
    <property type="entry name" value="DnaJ_domain"/>
</dbReference>